<proteinExistence type="predicted"/>
<evidence type="ECO:0000313" key="8">
    <source>
        <dbReference type="Proteomes" id="UP000030744"/>
    </source>
</evidence>
<feature type="compositionally biased region" description="Low complexity" evidence="5">
    <location>
        <begin position="167"/>
        <end position="223"/>
    </location>
</feature>
<keyword evidence="3" id="KW-0862">Zinc</keyword>
<name>U6KET1_9EIME</name>
<dbReference type="EMBL" id="HG735981">
    <property type="protein sequence ID" value="CDJ36434.1"/>
    <property type="molecule type" value="Genomic_DNA"/>
</dbReference>
<dbReference type="GO" id="GO:0008270">
    <property type="term" value="F:zinc ion binding"/>
    <property type="evidence" value="ECO:0007669"/>
    <property type="project" value="UniProtKB-KW"/>
</dbReference>
<keyword evidence="2 4" id="KW-0863">Zinc-finger</keyword>
<evidence type="ECO:0000256" key="2">
    <source>
        <dbReference type="ARBA" id="ARBA00022771"/>
    </source>
</evidence>
<keyword evidence="8" id="KW-1185">Reference proteome</keyword>
<reference evidence="7" key="2">
    <citation type="submission" date="2013-10" db="EMBL/GenBank/DDBJ databases">
        <authorList>
            <person name="Aslett M."/>
        </authorList>
    </citation>
    <scope>NUCLEOTIDE SEQUENCE [LARGE SCALE GENOMIC DNA]</scope>
    <source>
        <strain evidence="7">Houghton</strain>
    </source>
</reference>
<accession>U6KET1</accession>
<dbReference type="Pfam" id="PF13913">
    <property type="entry name" value="zf-C2HC_2"/>
    <property type="match status" value="2"/>
</dbReference>
<organism evidence="7 8">
    <name type="scientific">Eimeria mitis</name>
    <dbReference type="NCBI Taxonomy" id="44415"/>
    <lineage>
        <taxon>Eukaryota</taxon>
        <taxon>Sar</taxon>
        <taxon>Alveolata</taxon>
        <taxon>Apicomplexa</taxon>
        <taxon>Conoidasida</taxon>
        <taxon>Coccidia</taxon>
        <taxon>Eucoccidiorida</taxon>
        <taxon>Eimeriorina</taxon>
        <taxon>Eimeriidae</taxon>
        <taxon>Eimeria</taxon>
    </lineage>
</organism>
<feature type="domain" description="C2HC/C3H-type" evidence="6">
    <location>
        <begin position="80"/>
        <end position="109"/>
    </location>
</feature>
<feature type="region of interest" description="Disordered" evidence="5">
    <location>
        <begin position="133"/>
        <end position="242"/>
    </location>
</feature>
<dbReference type="Gene3D" id="3.30.160.60">
    <property type="entry name" value="Classic Zinc Finger"/>
    <property type="match status" value="1"/>
</dbReference>
<dbReference type="AlphaFoldDB" id="U6KET1"/>
<dbReference type="InterPro" id="IPR049899">
    <property type="entry name" value="Znf_C2HC_C3H"/>
</dbReference>
<feature type="compositionally biased region" description="Low complexity" evidence="5">
    <location>
        <begin position="145"/>
        <end position="160"/>
    </location>
</feature>
<reference evidence="7" key="1">
    <citation type="submission" date="2013-10" db="EMBL/GenBank/DDBJ databases">
        <title>Genomic analysis of the causative agents of coccidiosis in chickens.</title>
        <authorList>
            <person name="Reid A.J."/>
            <person name="Blake D."/>
            <person name="Billington K."/>
            <person name="Browne H."/>
            <person name="Dunn M."/>
            <person name="Hung S."/>
            <person name="Kawahara F."/>
            <person name="Miranda-Saavedra D."/>
            <person name="Mourier T."/>
            <person name="Nagra H."/>
            <person name="Otto T.D."/>
            <person name="Rawlings N."/>
            <person name="Sanchez A."/>
            <person name="Sanders M."/>
            <person name="Subramaniam C."/>
            <person name="Tay Y."/>
            <person name="Dear P."/>
            <person name="Doerig C."/>
            <person name="Gruber A."/>
            <person name="Parkinson J."/>
            <person name="Shirley M."/>
            <person name="Wan K.L."/>
            <person name="Berriman M."/>
            <person name="Tomley F."/>
            <person name="Pain A."/>
        </authorList>
    </citation>
    <scope>NUCLEOTIDE SEQUENCE [LARGE SCALE GENOMIC DNA]</scope>
    <source>
        <strain evidence="7">Houghton</strain>
    </source>
</reference>
<evidence type="ECO:0000313" key="7">
    <source>
        <dbReference type="EMBL" id="CDJ36434.1"/>
    </source>
</evidence>
<evidence type="ECO:0000256" key="1">
    <source>
        <dbReference type="ARBA" id="ARBA00022723"/>
    </source>
</evidence>
<evidence type="ECO:0000256" key="5">
    <source>
        <dbReference type="SAM" id="MobiDB-lite"/>
    </source>
</evidence>
<evidence type="ECO:0000256" key="4">
    <source>
        <dbReference type="PROSITE-ProRule" id="PRU01371"/>
    </source>
</evidence>
<dbReference type="OrthoDB" id="10255185at2759"/>
<dbReference type="InterPro" id="IPR013083">
    <property type="entry name" value="Znf_RING/FYVE/PHD"/>
</dbReference>
<evidence type="ECO:0000259" key="6">
    <source>
        <dbReference type="PROSITE" id="PS52027"/>
    </source>
</evidence>
<dbReference type="Gene3D" id="3.30.40.10">
    <property type="entry name" value="Zinc/RING finger domain, C3HC4 (zinc finger)"/>
    <property type="match status" value="1"/>
</dbReference>
<dbReference type="Proteomes" id="UP000030744">
    <property type="component" value="Unassembled WGS sequence"/>
</dbReference>
<dbReference type="RefSeq" id="XP_037878722.1">
    <property type="nucleotide sequence ID" value="XM_038022868.1"/>
</dbReference>
<feature type="compositionally biased region" description="Gly residues" evidence="5">
    <location>
        <begin position="224"/>
        <end position="240"/>
    </location>
</feature>
<gene>
    <name evidence="7" type="ORF">EMH_0085340</name>
</gene>
<evidence type="ECO:0000256" key="3">
    <source>
        <dbReference type="ARBA" id="ARBA00022833"/>
    </source>
</evidence>
<dbReference type="VEuPathDB" id="ToxoDB:EMH_0085340"/>
<dbReference type="PROSITE" id="PS52027">
    <property type="entry name" value="ZF_C2HC_C3H"/>
    <property type="match status" value="1"/>
</dbReference>
<protein>
    <recommendedName>
        <fullName evidence="6">C2HC/C3H-type domain-containing protein</fullName>
    </recommendedName>
</protein>
<dbReference type="GeneID" id="60404409"/>
<sequence length="269" mass="28087">MCGGEFFAHSLPIHQKTCAEKQQHIYLTCQHCGLEVQKLQLDQHLQKCPKRVTPKQRAGDSGAHGDAAGVAAASAFDSQGRLECAVCGRWFAADRIAIHQGICERLSYKRRQPFDSFKQRRFDPLIHRAEEKVDAAAPTKRGGDRLAAAAAARRPGPAAADIRDAAASRFPAAADTRPAASPRTRGSRPAARATGAGRPVPTAAQAAPRRPAAGPLRPSAGASVGMGRGGGAGRLPGRGGPARVQAWVWGGAAVRGGCQEEEGEGGGLS</sequence>
<keyword evidence="1" id="KW-0479">Metal-binding</keyword>